<reference evidence="10 11" key="1">
    <citation type="submission" date="2019-10" db="EMBL/GenBank/DDBJ databases">
        <authorList>
            <person name="Palmer J.M."/>
        </authorList>
    </citation>
    <scope>NUCLEOTIDE SEQUENCE [LARGE SCALE GENOMIC DNA]</scope>
    <source>
        <strain evidence="10 11">TWF694</strain>
    </source>
</reference>
<evidence type="ECO:0000256" key="4">
    <source>
        <dbReference type="ARBA" id="ARBA00009461"/>
    </source>
</evidence>
<evidence type="ECO:0000256" key="2">
    <source>
        <dbReference type="ARBA" id="ARBA00004123"/>
    </source>
</evidence>
<dbReference type="AlphaFoldDB" id="A0AAV9XQU6"/>
<dbReference type="GO" id="GO:0005634">
    <property type="term" value="C:nucleus"/>
    <property type="evidence" value="ECO:0007669"/>
    <property type="project" value="UniProtKB-SubCell"/>
</dbReference>
<feature type="compositionally biased region" description="Basic and acidic residues" evidence="8">
    <location>
        <begin position="126"/>
        <end position="154"/>
    </location>
</feature>
<comment type="caution">
    <text evidence="10">The sequence shown here is derived from an EMBL/GenBank/DDBJ whole genome shotgun (WGS) entry which is preliminary data.</text>
</comment>
<evidence type="ECO:0000256" key="6">
    <source>
        <dbReference type="ARBA" id="ARBA00022490"/>
    </source>
</evidence>
<dbReference type="InterPro" id="IPR039024">
    <property type="entry name" value="RTC4"/>
</dbReference>
<feature type="region of interest" description="Disordered" evidence="8">
    <location>
        <begin position="1"/>
        <end position="188"/>
    </location>
</feature>
<dbReference type="InterPro" id="IPR028094">
    <property type="entry name" value="RTC4_C"/>
</dbReference>
<name>A0AAV9XQU6_9PEZI</name>
<evidence type="ECO:0000313" key="10">
    <source>
        <dbReference type="EMBL" id="KAK6544200.1"/>
    </source>
</evidence>
<evidence type="ECO:0000256" key="5">
    <source>
        <dbReference type="ARBA" id="ARBA00015162"/>
    </source>
</evidence>
<feature type="compositionally biased region" description="Basic and acidic residues" evidence="8">
    <location>
        <begin position="162"/>
        <end position="182"/>
    </location>
</feature>
<comment type="function">
    <text evidence="1">May be involved in a process influencing telomere capping.</text>
</comment>
<feature type="compositionally biased region" description="Acidic residues" evidence="8">
    <location>
        <begin position="92"/>
        <end position="104"/>
    </location>
</feature>
<dbReference type="SMART" id="SM01312">
    <property type="entry name" value="RTC4"/>
    <property type="match status" value="1"/>
</dbReference>
<feature type="compositionally biased region" description="Basic and acidic residues" evidence="8">
    <location>
        <begin position="26"/>
        <end position="38"/>
    </location>
</feature>
<keyword evidence="6" id="KW-0963">Cytoplasm</keyword>
<evidence type="ECO:0000256" key="7">
    <source>
        <dbReference type="ARBA" id="ARBA00023242"/>
    </source>
</evidence>
<sequence>MQTRTTRSSRPLQPTNINKPFRSPIIKKDIVPAEETKQPQKQRGLLDEIQDSDDEASQRLPSLSPPREYPEISFEDNLESQIVDPPSKLDTVDDIEDDVAEEENQAAPFKSLSRSNTGSKKGKFRSKMDRQKTENMERKEAERKVEKKDTEAKPRGLLGYVDKYDPVKLAKESPKKTPKKDILGLARYDNVIKKNGLDPKLLALLNDTLDKDGSGSDSDSDDSTSSKKRKRSPSGTPEEPIDLDDETTPKKTKSKKSKKVKNKYTCFMCNEEVSKELYESYMPDLLKTMSVKRKLHKSHKQAAAHAKKKRLGIPDIDWDILEDRCKEYFSYLGDIMAGKAKSHYRNVSEQFFKAKHQNGQSRTEAVFQKGNWEKEYPGYYGPRGRDIIADAISGSKLIMAALKKLKQAKDVTLVNSGEGVYIQSILIPELAIRLIMDDFKMGEDDIEKGRKLMLDTIDVGLALNDDNDDYSEVNDGMDWWWKEQEEKRQQEEDTEPSMSQQSSIYIEADE</sequence>
<keyword evidence="7" id="KW-0539">Nucleus</keyword>
<evidence type="ECO:0000259" key="9">
    <source>
        <dbReference type="SMART" id="SM01312"/>
    </source>
</evidence>
<dbReference type="PANTHER" id="PTHR41391:SF1">
    <property type="entry name" value="RESTRICTION OF TELOMERE CAPPING PROTEIN 4"/>
    <property type="match status" value="1"/>
</dbReference>
<comment type="similarity">
    <text evidence="4">Belongs to the RTC4 family.</text>
</comment>
<evidence type="ECO:0000256" key="3">
    <source>
        <dbReference type="ARBA" id="ARBA00004496"/>
    </source>
</evidence>
<feature type="compositionally biased region" description="Polar residues" evidence="8">
    <location>
        <begin position="1"/>
        <end position="18"/>
    </location>
</feature>
<dbReference type="EMBL" id="JAVHJO010000001">
    <property type="protein sequence ID" value="KAK6544200.1"/>
    <property type="molecule type" value="Genomic_DNA"/>
</dbReference>
<dbReference type="PANTHER" id="PTHR41391">
    <property type="entry name" value="RESTRICTION OF TELOMERE CAPPING PROTEIN 4"/>
    <property type="match status" value="1"/>
</dbReference>
<keyword evidence="11" id="KW-1185">Reference proteome</keyword>
<accession>A0AAV9XQU6</accession>
<dbReference type="Pfam" id="PF14474">
    <property type="entry name" value="RTC4"/>
    <property type="match status" value="1"/>
</dbReference>
<organism evidence="10 11">
    <name type="scientific">Orbilia ellipsospora</name>
    <dbReference type="NCBI Taxonomy" id="2528407"/>
    <lineage>
        <taxon>Eukaryota</taxon>
        <taxon>Fungi</taxon>
        <taxon>Dikarya</taxon>
        <taxon>Ascomycota</taxon>
        <taxon>Pezizomycotina</taxon>
        <taxon>Orbiliomycetes</taxon>
        <taxon>Orbiliales</taxon>
        <taxon>Orbiliaceae</taxon>
        <taxon>Orbilia</taxon>
    </lineage>
</organism>
<evidence type="ECO:0000256" key="8">
    <source>
        <dbReference type="SAM" id="MobiDB-lite"/>
    </source>
</evidence>
<feature type="domain" description="Restriction of telomere capping protein 4 C-terminal" evidence="9">
    <location>
        <begin position="335"/>
        <end position="466"/>
    </location>
</feature>
<dbReference type="GO" id="GO:0005737">
    <property type="term" value="C:cytoplasm"/>
    <property type="evidence" value="ECO:0007669"/>
    <property type="project" value="UniProtKB-SubCell"/>
</dbReference>
<evidence type="ECO:0000313" key="11">
    <source>
        <dbReference type="Proteomes" id="UP001365542"/>
    </source>
</evidence>
<evidence type="ECO:0000256" key="1">
    <source>
        <dbReference type="ARBA" id="ARBA00002738"/>
    </source>
</evidence>
<gene>
    <name evidence="10" type="ORF">TWF694_000903</name>
</gene>
<protein>
    <recommendedName>
        <fullName evidence="5">Restriction of telomere capping protein 4</fullName>
    </recommendedName>
</protein>
<comment type="subcellular location">
    <subcellularLocation>
        <location evidence="3">Cytoplasm</location>
    </subcellularLocation>
    <subcellularLocation>
        <location evidence="2">Nucleus</location>
    </subcellularLocation>
</comment>
<feature type="region of interest" description="Disordered" evidence="8">
    <location>
        <begin position="208"/>
        <end position="256"/>
    </location>
</feature>
<proteinExistence type="inferred from homology"/>
<dbReference type="Proteomes" id="UP001365542">
    <property type="component" value="Unassembled WGS sequence"/>
</dbReference>
<feature type="region of interest" description="Disordered" evidence="8">
    <location>
        <begin position="484"/>
        <end position="510"/>
    </location>
</feature>